<dbReference type="GO" id="GO:0006606">
    <property type="term" value="P:protein import into nucleus"/>
    <property type="evidence" value="ECO:0007669"/>
    <property type="project" value="InterPro"/>
</dbReference>
<dbReference type="Proteomes" id="UP000037510">
    <property type="component" value="Unassembled WGS sequence"/>
</dbReference>
<keyword evidence="5" id="KW-0653">Protein transport</keyword>
<dbReference type="AlphaFoldDB" id="A0A0L7LFP9"/>
<sequence length="688" mass="76484">MCCGLGGKIMLGLIVGQVPEMLQSPDWKRRHAALMAVSSAGEGCHKQMEQMLDQVVSAVLNYLTDPHPRVRYAACNAVGQMSTDFAPIFEKKFHEKVVPGLLVVLDDNANPRVQAHAAAALVNFSEDCPKTILTLYLDPIMSKLEFILTTKFKELVERGTKLVLEQIVTTIASVADTVEKDFTVYYDRLMPCLKYIIANATTEELKLLRGKTIDIGRSNVAFAPRHFYIFVMSGISVHVHFVTESIKSKTSVYVLGLAVGEEKFMADASEVMDLLLKNHTESEALPADDPQTSYLISAWSRICKIMGKNFAQYLPMVMEPVMRTAAMKPEVALLDNDDLEHIEGDLDWHFEAFAEYAEDVVKLMVPMLKFYFHDNVRIAAAESLPFLLECARIRGPQYIQGMWAYILPDLLKAIDAEPEQDVQVLRILNKLLTEHFERATERRQKRADEDYDEDIFLEPMLGGLSSSEAEVRQAASYGCGVLAQFGGEQFAPACARALPLLAALIAEPEARSVENVNATENAISAVTKIIKYNHSQINRDETIRHWLTWLPVTEDTEEAPHVYSLLCELVASGHSALSTPDAPQRVIALLAEAFLQDAVPDDNPAYSQMEAPHVYSLLCELVASGHSALSTPDAPQRVIALLAEAFLQDAVPDDNPAYSQMTNVELFNSCLMQLSNEHKEALQFALST</sequence>
<comment type="caution">
    <text evidence="6">The sequence shown here is derived from an EMBL/GenBank/DDBJ whole genome shotgun (WGS) entry which is preliminary data.</text>
</comment>
<dbReference type="InterPro" id="IPR016024">
    <property type="entry name" value="ARM-type_fold"/>
</dbReference>
<feature type="non-terminal residue" evidence="6">
    <location>
        <position position="688"/>
    </location>
</feature>
<evidence type="ECO:0000313" key="6">
    <source>
        <dbReference type="EMBL" id="KOB74383.1"/>
    </source>
</evidence>
<evidence type="ECO:0000313" key="7">
    <source>
        <dbReference type="Proteomes" id="UP000037510"/>
    </source>
</evidence>
<evidence type="ECO:0000256" key="2">
    <source>
        <dbReference type="ARBA" id="ARBA00022448"/>
    </source>
</evidence>
<dbReference type="EMBL" id="JTDY01001255">
    <property type="protein sequence ID" value="KOB74383.1"/>
    <property type="molecule type" value="Genomic_DNA"/>
</dbReference>
<accession>A0A0L7LFP9</accession>
<evidence type="ECO:0000256" key="3">
    <source>
        <dbReference type="ARBA" id="ARBA00022490"/>
    </source>
</evidence>
<keyword evidence="7" id="KW-1185">Reference proteome</keyword>
<keyword evidence="2" id="KW-0813">Transport</keyword>
<name>A0A0L7LFP9_OPEBR</name>
<dbReference type="SUPFAM" id="SSF48371">
    <property type="entry name" value="ARM repeat"/>
    <property type="match status" value="1"/>
</dbReference>
<organism evidence="6 7">
    <name type="scientific">Operophtera brumata</name>
    <name type="common">Winter moth</name>
    <name type="synonym">Phalaena brumata</name>
    <dbReference type="NCBI Taxonomy" id="104452"/>
    <lineage>
        <taxon>Eukaryota</taxon>
        <taxon>Metazoa</taxon>
        <taxon>Ecdysozoa</taxon>
        <taxon>Arthropoda</taxon>
        <taxon>Hexapoda</taxon>
        <taxon>Insecta</taxon>
        <taxon>Pterygota</taxon>
        <taxon>Neoptera</taxon>
        <taxon>Endopterygota</taxon>
        <taxon>Lepidoptera</taxon>
        <taxon>Glossata</taxon>
        <taxon>Ditrysia</taxon>
        <taxon>Geometroidea</taxon>
        <taxon>Geometridae</taxon>
        <taxon>Larentiinae</taxon>
        <taxon>Operophtera</taxon>
    </lineage>
</organism>
<evidence type="ECO:0000256" key="5">
    <source>
        <dbReference type="ARBA" id="ARBA00022927"/>
    </source>
</evidence>
<reference evidence="6 7" key="1">
    <citation type="journal article" date="2015" name="Genome Biol. Evol.">
        <title>The genome of winter moth (Operophtera brumata) provides a genomic perspective on sexual dimorphism and phenology.</title>
        <authorList>
            <person name="Derks M.F."/>
            <person name="Smit S."/>
            <person name="Salis L."/>
            <person name="Schijlen E."/>
            <person name="Bossers A."/>
            <person name="Mateman C."/>
            <person name="Pijl A.S."/>
            <person name="de Ridder D."/>
            <person name="Groenen M.A."/>
            <person name="Visser M.E."/>
            <person name="Megens H.J."/>
        </authorList>
    </citation>
    <scope>NUCLEOTIDE SEQUENCE [LARGE SCALE GENOMIC DNA]</scope>
    <source>
        <strain evidence="6">WM2013NL</strain>
        <tissue evidence="6">Head and thorax</tissue>
    </source>
</reference>
<feature type="non-terminal residue" evidence="6">
    <location>
        <position position="1"/>
    </location>
</feature>
<dbReference type="STRING" id="104452.A0A0L7LFP9"/>
<dbReference type="GO" id="GO:0005737">
    <property type="term" value="C:cytoplasm"/>
    <property type="evidence" value="ECO:0007669"/>
    <property type="project" value="UniProtKB-SubCell"/>
</dbReference>
<proteinExistence type="predicted"/>
<comment type="subcellular location">
    <subcellularLocation>
        <location evidence="1">Cytoplasm</location>
    </subcellularLocation>
</comment>
<keyword evidence="4" id="KW-0677">Repeat</keyword>
<gene>
    <name evidence="6" type="ORF">OBRU01_06589</name>
</gene>
<protein>
    <submittedName>
        <fullName evidence="6">Karyopherin beta 3</fullName>
    </submittedName>
</protein>
<evidence type="ECO:0000256" key="1">
    <source>
        <dbReference type="ARBA" id="ARBA00004496"/>
    </source>
</evidence>
<keyword evidence="3" id="KW-0963">Cytoplasm</keyword>
<dbReference type="PANTHER" id="PTHR10527">
    <property type="entry name" value="IMPORTIN BETA"/>
    <property type="match status" value="1"/>
</dbReference>
<dbReference type="Gene3D" id="1.25.10.10">
    <property type="entry name" value="Leucine-rich Repeat Variant"/>
    <property type="match status" value="2"/>
</dbReference>
<dbReference type="InterPro" id="IPR040122">
    <property type="entry name" value="Importin_beta"/>
</dbReference>
<dbReference type="Pfam" id="PF13513">
    <property type="entry name" value="HEAT_EZ"/>
    <property type="match status" value="1"/>
</dbReference>
<dbReference type="InterPro" id="IPR011989">
    <property type="entry name" value="ARM-like"/>
</dbReference>
<evidence type="ECO:0000256" key="4">
    <source>
        <dbReference type="ARBA" id="ARBA00022737"/>
    </source>
</evidence>